<evidence type="ECO:0000313" key="21">
    <source>
        <dbReference type="Proteomes" id="UP000009328"/>
    </source>
</evidence>
<dbReference type="FunCoup" id="K0L0I0">
    <property type="interactions" value="37"/>
</dbReference>
<feature type="binding site" evidence="17">
    <location>
        <position position="216"/>
    </location>
    <ligand>
        <name>a divalent metal cation</name>
        <dbReference type="ChEBI" id="CHEBI:60240"/>
    </ligand>
</feature>
<evidence type="ECO:0000256" key="12">
    <source>
        <dbReference type="ARBA" id="ARBA00023163"/>
    </source>
</evidence>
<comment type="subcellular location">
    <subcellularLocation>
        <location evidence="3">Chromosome</location>
    </subcellularLocation>
    <subcellularLocation>
        <location evidence="4">Cytoplasm</location>
    </subcellularLocation>
    <subcellularLocation>
        <location evidence="2 14">Nucleus</location>
    </subcellularLocation>
</comment>
<evidence type="ECO:0000256" key="7">
    <source>
        <dbReference type="ARBA" id="ARBA00022491"/>
    </source>
</evidence>
<evidence type="ECO:0000256" key="16">
    <source>
        <dbReference type="PIRSR" id="PIRSR037913-2"/>
    </source>
</evidence>
<feature type="binding site" evidence="16">
    <location>
        <position position="187"/>
    </location>
    <ligand>
        <name>substrate</name>
    </ligand>
</feature>
<evidence type="ECO:0000256" key="9">
    <source>
        <dbReference type="ARBA" id="ARBA00022801"/>
    </source>
</evidence>
<dbReference type="InterPro" id="IPR023801">
    <property type="entry name" value="His_deacetylse_dom"/>
</dbReference>
<keyword evidence="7" id="KW-0678">Repressor</keyword>
<evidence type="ECO:0000256" key="13">
    <source>
        <dbReference type="ARBA" id="ARBA00023242"/>
    </source>
</evidence>
<keyword evidence="5" id="KW-0158">Chromosome</keyword>
<evidence type="ECO:0000256" key="4">
    <source>
        <dbReference type="ARBA" id="ARBA00004496"/>
    </source>
</evidence>
<dbReference type="EC" id="3.5.1.98" evidence="14"/>
<evidence type="ECO:0000313" key="20">
    <source>
        <dbReference type="EMBL" id="CCH46943.1"/>
    </source>
</evidence>
<evidence type="ECO:0000256" key="17">
    <source>
        <dbReference type="PIRSR" id="PIRSR037913-3"/>
    </source>
</evidence>
<sequence length="415" mass="47340">MTKVRKRKVGIAGGEYEATICDLLPANKGRSSLVNAMINAYDFNKLCDSITVKPAKRDELLKFHDSRYVDYVLRKRKIIDEEITTKQREALKKFNLKDDQGDEDEDKDDDDSEQESDSNDTLFNYGLLYDCPIFRLMSKYITTTAGSSISAARYLITESSTIDPETQLIAINWNGGRHHAKKAKASGFCYINDIVLAIIELRKTYEKIMYIDLDLHHGDGVESAFKFSDKVLTFSIHRKDIGFYPGTGSLEDLGKGKGYGYTVNVPIRHGLNDESMDEIIDRILKPTLDKFNPDCIVVQCGVDGLSSDEHQEWNLSIKGFGEQVSKILKFNKPTLLLGGGGYEHLQVARCWTYLTNIALDLNHNFDLIPEHELSDAYEDENFEFWNILHKNMIDDNSKDYINELANIINKRIESW</sequence>
<feature type="binding site" evidence="17">
    <location>
        <position position="303"/>
    </location>
    <ligand>
        <name>a divalent metal cation</name>
        <dbReference type="ChEBI" id="CHEBI:60240"/>
    </ligand>
</feature>
<evidence type="ECO:0000256" key="10">
    <source>
        <dbReference type="ARBA" id="ARBA00022853"/>
    </source>
</evidence>
<comment type="caution">
    <text evidence="20">The sequence shown here is derived from an EMBL/GenBank/DDBJ whole genome shotgun (WGS) entry which is preliminary data.</text>
</comment>
<dbReference type="PANTHER" id="PTHR10625:SF14">
    <property type="entry name" value="HISTONE DEACETYLASE 8"/>
    <property type="match status" value="1"/>
</dbReference>
<dbReference type="AlphaFoldDB" id="K0L0I0"/>
<keyword evidence="9 14" id="KW-0378">Hydrolase</keyword>
<dbReference type="SUPFAM" id="SSF52768">
    <property type="entry name" value="Arginase/deacetylase"/>
    <property type="match status" value="1"/>
</dbReference>
<evidence type="ECO:0000259" key="19">
    <source>
        <dbReference type="Pfam" id="PF00850"/>
    </source>
</evidence>
<evidence type="ECO:0000256" key="8">
    <source>
        <dbReference type="ARBA" id="ARBA00022723"/>
    </source>
</evidence>
<evidence type="ECO:0000256" key="15">
    <source>
        <dbReference type="PIRSR" id="PIRSR037913-1"/>
    </source>
</evidence>
<evidence type="ECO:0000256" key="1">
    <source>
        <dbReference type="ARBA" id="ARBA00001968"/>
    </source>
</evidence>
<dbReference type="Pfam" id="PF00850">
    <property type="entry name" value="Hist_deacetyl"/>
    <property type="match status" value="1"/>
</dbReference>
<evidence type="ECO:0000256" key="11">
    <source>
        <dbReference type="ARBA" id="ARBA00023015"/>
    </source>
</evidence>
<comment type="similarity">
    <text evidence="14">Belongs to the histone deacetylase family. HD Type 1 subfamily.</text>
</comment>
<comment type="cofactor">
    <cofactor evidence="1">
        <name>a divalent metal cation</name>
        <dbReference type="ChEBI" id="CHEBI:60240"/>
    </cofactor>
</comment>
<feature type="compositionally biased region" description="Acidic residues" evidence="18">
    <location>
        <begin position="100"/>
        <end position="118"/>
    </location>
</feature>
<comment type="catalytic activity">
    <reaction evidence="14">
        <text>N(6)-acetyl-L-lysyl-[histone] + H2O = L-lysyl-[histone] + acetate</text>
        <dbReference type="Rhea" id="RHEA:58196"/>
        <dbReference type="Rhea" id="RHEA-COMP:9845"/>
        <dbReference type="Rhea" id="RHEA-COMP:11338"/>
        <dbReference type="ChEBI" id="CHEBI:15377"/>
        <dbReference type="ChEBI" id="CHEBI:29969"/>
        <dbReference type="ChEBI" id="CHEBI:30089"/>
        <dbReference type="ChEBI" id="CHEBI:61930"/>
        <dbReference type="EC" id="3.5.1.98"/>
    </reaction>
</comment>
<keyword evidence="12 14" id="KW-0804">Transcription</keyword>
<keyword evidence="10 14" id="KW-0156">Chromatin regulator</keyword>
<protein>
    <recommendedName>
        <fullName evidence="14">Histone deacetylase</fullName>
        <ecNumber evidence="14">3.5.1.98</ecNumber>
    </recommendedName>
</protein>
<dbReference type="GO" id="GO:0005694">
    <property type="term" value="C:chromosome"/>
    <property type="evidence" value="ECO:0007669"/>
    <property type="project" value="UniProtKB-SubCell"/>
</dbReference>
<accession>K0L0I0</accession>
<proteinExistence type="inferred from homology"/>
<feature type="region of interest" description="Disordered" evidence="18">
    <location>
        <begin position="94"/>
        <end position="119"/>
    </location>
</feature>
<keyword evidence="21" id="KW-1185">Reference proteome</keyword>
<evidence type="ECO:0000256" key="5">
    <source>
        <dbReference type="ARBA" id="ARBA00022454"/>
    </source>
</evidence>
<feature type="binding site" evidence="16">
    <location>
        <position position="342"/>
    </location>
    <ligand>
        <name>substrate</name>
    </ligand>
</feature>
<dbReference type="GO" id="GO:0005634">
    <property type="term" value="C:nucleus"/>
    <property type="evidence" value="ECO:0007669"/>
    <property type="project" value="UniProtKB-SubCell"/>
</dbReference>
<dbReference type="InterPro" id="IPR000286">
    <property type="entry name" value="HDACs"/>
</dbReference>
<dbReference type="eggNOG" id="KOG1342">
    <property type="taxonomic scope" value="Eukaryota"/>
</dbReference>
<keyword evidence="11 14" id="KW-0805">Transcription regulation</keyword>
<dbReference type="PRINTS" id="PR01270">
    <property type="entry name" value="HDASUPER"/>
</dbReference>
<dbReference type="PANTHER" id="PTHR10625">
    <property type="entry name" value="HISTONE DEACETYLASE HDAC1-RELATED"/>
    <property type="match status" value="1"/>
</dbReference>
<dbReference type="GO" id="GO:0031507">
    <property type="term" value="P:heterochromatin formation"/>
    <property type="evidence" value="ECO:0007669"/>
    <property type="project" value="TreeGrafter"/>
</dbReference>
<dbReference type="GO" id="GO:0010557">
    <property type="term" value="P:positive regulation of macromolecule biosynthetic process"/>
    <property type="evidence" value="ECO:0007669"/>
    <property type="project" value="UniProtKB-ARBA"/>
</dbReference>
<dbReference type="PIRSF" id="PIRSF037913">
    <property type="entry name" value="His_deacetylse_1"/>
    <property type="match status" value="1"/>
</dbReference>
<dbReference type="STRING" id="1206466.K0L0I0"/>
<dbReference type="GO" id="GO:0005737">
    <property type="term" value="C:cytoplasm"/>
    <property type="evidence" value="ECO:0007669"/>
    <property type="project" value="UniProtKB-SubCell"/>
</dbReference>
<reference evidence="20 21" key="1">
    <citation type="journal article" date="2012" name="Eukaryot. Cell">
        <title>Draft genome sequence of Wickerhamomyces ciferrii NRRL Y-1031 F-60-10.</title>
        <authorList>
            <person name="Schneider J."/>
            <person name="Andrea H."/>
            <person name="Blom J."/>
            <person name="Jaenicke S."/>
            <person name="Ruckert C."/>
            <person name="Schorsch C."/>
            <person name="Szczepanowski R."/>
            <person name="Farwick M."/>
            <person name="Goesmann A."/>
            <person name="Puhler A."/>
            <person name="Schaffer S."/>
            <person name="Tauch A."/>
            <person name="Kohler T."/>
            <person name="Brinkrolf K."/>
        </authorList>
    </citation>
    <scope>NUCLEOTIDE SEQUENCE [LARGE SCALE GENOMIC DNA]</scope>
    <source>
        <strain evidence="21">ATCC 14091 / BCRC 22168 / CBS 111 / JCM 3599 / NBRC 0793 / NRRL Y-1031 F-60-10</strain>
    </source>
</reference>
<evidence type="ECO:0000256" key="6">
    <source>
        <dbReference type="ARBA" id="ARBA00022490"/>
    </source>
</evidence>
<feature type="active site" description="Proton acceptor" evidence="15">
    <location>
        <position position="179"/>
    </location>
</feature>
<feature type="domain" description="Histone deacetylase" evidence="19">
    <location>
        <begin position="25"/>
        <end position="356"/>
    </location>
</feature>
<name>K0L0I0_WICCF</name>
<dbReference type="HOGENOM" id="CLU_007727_7_6_1"/>
<dbReference type="InterPro" id="IPR003084">
    <property type="entry name" value="HDAC_I/II"/>
</dbReference>
<dbReference type="GO" id="GO:0141221">
    <property type="term" value="F:histone deacetylase activity, hydrolytic mechanism"/>
    <property type="evidence" value="ECO:0007669"/>
    <property type="project" value="UniProtKB-EC"/>
</dbReference>
<dbReference type="GO" id="GO:0046872">
    <property type="term" value="F:metal ion binding"/>
    <property type="evidence" value="ECO:0007669"/>
    <property type="project" value="UniProtKB-KW"/>
</dbReference>
<feature type="binding site" evidence="16">
    <location>
        <position position="130"/>
    </location>
    <ligand>
        <name>substrate</name>
    </ligand>
</feature>
<evidence type="ECO:0000256" key="2">
    <source>
        <dbReference type="ARBA" id="ARBA00004123"/>
    </source>
</evidence>
<dbReference type="EMBL" id="CAIF01000288">
    <property type="protein sequence ID" value="CCH46943.1"/>
    <property type="molecule type" value="Genomic_DNA"/>
</dbReference>
<dbReference type="InParanoid" id="K0L0I0"/>
<evidence type="ECO:0000256" key="14">
    <source>
        <dbReference type="PIRNR" id="PIRNR037913"/>
    </source>
</evidence>
<dbReference type="InterPro" id="IPR023696">
    <property type="entry name" value="Ureohydrolase_dom_sf"/>
</dbReference>
<evidence type="ECO:0000256" key="3">
    <source>
        <dbReference type="ARBA" id="ARBA00004286"/>
    </source>
</evidence>
<keyword evidence="13 14" id="KW-0539">Nucleus</keyword>
<gene>
    <name evidence="20" type="ORF">BN7_6549</name>
</gene>
<evidence type="ECO:0000256" key="18">
    <source>
        <dbReference type="SAM" id="MobiDB-lite"/>
    </source>
</evidence>
<feature type="binding site" evidence="17">
    <location>
        <position position="214"/>
    </location>
    <ligand>
        <name>a divalent metal cation</name>
        <dbReference type="ChEBI" id="CHEBI:60240"/>
    </ligand>
</feature>
<keyword evidence="6" id="KW-0963">Cytoplasm</keyword>
<dbReference type="InterPro" id="IPR037138">
    <property type="entry name" value="His_deacetylse_dom_sf"/>
</dbReference>
<dbReference type="Proteomes" id="UP000009328">
    <property type="component" value="Unassembled WGS sequence"/>
</dbReference>
<organism evidence="20 21">
    <name type="scientific">Wickerhamomyces ciferrii (strain ATCC 14091 / BCRC 22168 / CBS 111 / JCM 3599 / NBRC 0793 / NRRL Y-1031 F-60-10)</name>
    <name type="common">Yeast</name>
    <name type="synonym">Pichia ciferrii</name>
    <dbReference type="NCBI Taxonomy" id="1206466"/>
    <lineage>
        <taxon>Eukaryota</taxon>
        <taxon>Fungi</taxon>
        <taxon>Dikarya</taxon>
        <taxon>Ascomycota</taxon>
        <taxon>Saccharomycotina</taxon>
        <taxon>Saccharomycetes</taxon>
        <taxon>Phaffomycetales</taxon>
        <taxon>Wickerhamomycetaceae</taxon>
        <taxon>Wickerhamomyces</taxon>
    </lineage>
</organism>
<keyword evidence="8 17" id="KW-0479">Metal-binding</keyword>
<dbReference type="Gene3D" id="3.40.800.20">
    <property type="entry name" value="Histone deacetylase domain"/>
    <property type="match status" value="1"/>
</dbReference>